<organism evidence="2">
    <name type="scientific">marine metagenome</name>
    <dbReference type="NCBI Taxonomy" id="408172"/>
    <lineage>
        <taxon>unclassified sequences</taxon>
        <taxon>metagenomes</taxon>
        <taxon>ecological metagenomes</taxon>
    </lineage>
</organism>
<feature type="domain" description="Gfo/Idh/MocA-like oxidoreductase N-terminal" evidence="1">
    <location>
        <begin position="9"/>
        <end position="81"/>
    </location>
</feature>
<dbReference type="InterPro" id="IPR036291">
    <property type="entry name" value="NAD(P)-bd_dom_sf"/>
</dbReference>
<dbReference type="AlphaFoldDB" id="A0A382AWI8"/>
<gene>
    <name evidence="2" type="ORF">METZ01_LOCUS158673</name>
</gene>
<proteinExistence type="predicted"/>
<dbReference type="InterPro" id="IPR000683">
    <property type="entry name" value="Gfo/Idh/MocA-like_OxRdtase_N"/>
</dbReference>
<dbReference type="EMBL" id="UINC01027118">
    <property type="protein sequence ID" value="SVB05819.1"/>
    <property type="molecule type" value="Genomic_DNA"/>
</dbReference>
<evidence type="ECO:0000313" key="2">
    <source>
        <dbReference type="EMBL" id="SVB05819.1"/>
    </source>
</evidence>
<sequence>MPNKKELGLAVVGCGVVGRIRATLAKDFPGIGWIGLSDMNERVGQHLKDDINADYFTTDFRKLIVRPEVDAVIVATSTWGHVE</sequence>
<protein>
    <recommendedName>
        <fullName evidence="1">Gfo/Idh/MocA-like oxidoreductase N-terminal domain-containing protein</fullName>
    </recommendedName>
</protein>
<reference evidence="2" key="1">
    <citation type="submission" date="2018-05" db="EMBL/GenBank/DDBJ databases">
        <authorList>
            <person name="Lanie J.A."/>
            <person name="Ng W.-L."/>
            <person name="Kazmierczak K.M."/>
            <person name="Andrzejewski T.M."/>
            <person name="Davidsen T.M."/>
            <person name="Wayne K.J."/>
            <person name="Tettelin H."/>
            <person name="Glass J.I."/>
            <person name="Rusch D."/>
            <person name="Podicherti R."/>
            <person name="Tsui H.-C.T."/>
            <person name="Winkler M.E."/>
        </authorList>
    </citation>
    <scope>NUCLEOTIDE SEQUENCE</scope>
</reference>
<feature type="non-terminal residue" evidence="2">
    <location>
        <position position="83"/>
    </location>
</feature>
<dbReference type="SUPFAM" id="SSF51735">
    <property type="entry name" value="NAD(P)-binding Rossmann-fold domains"/>
    <property type="match status" value="1"/>
</dbReference>
<dbReference type="Gene3D" id="3.40.50.720">
    <property type="entry name" value="NAD(P)-binding Rossmann-like Domain"/>
    <property type="match status" value="1"/>
</dbReference>
<name>A0A382AWI8_9ZZZZ</name>
<dbReference type="Pfam" id="PF01408">
    <property type="entry name" value="GFO_IDH_MocA"/>
    <property type="match status" value="1"/>
</dbReference>
<dbReference type="GO" id="GO:0000166">
    <property type="term" value="F:nucleotide binding"/>
    <property type="evidence" value="ECO:0007669"/>
    <property type="project" value="InterPro"/>
</dbReference>
<evidence type="ECO:0000259" key="1">
    <source>
        <dbReference type="Pfam" id="PF01408"/>
    </source>
</evidence>
<accession>A0A382AWI8</accession>